<dbReference type="InterPro" id="IPR032710">
    <property type="entry name" value="NTF2-like_dom_sf"/>
</dbReference>
<accession>A0A552HLG4</accession>
<dbReference type="PANTHER" id="PTHR38436:SF1">
    <property type="entry name" value="ESTER CYCLASE"/>
    <property type="match status" value="1"/>
</dbReference>
<dbReference type="EMBL" id="SFAZ01000202">
    <property type="protein sequence ID" value="TRU72068.1"/>
    <property type="molecule type" value="Genomic_DNA"/>
</dbReference>
<proteinExistence type="predicted"/>
<sequence length="131" mass="15266">MNYSINKQVVADFFEIYNNKDYEAMYRYFVPNYFDHGISTVRSIEAAIGILKSVHQSFPDIQVTIEDLIEENNQVAFRGRFTATHLGEFQGLAPTAKRIEFEALEIFKLENQKITESWGYWPLPDILAQIH</sequence>
<evidence type="ECO:0000313" key="1">
    <source>
        <dbReference type="EMBL" id="TRU72068.1"/>
    </source>
</evidence>
<dbReference type="AlphaFoldDB" id="A0A552HLG4"/>
<dbReference type="Pfam" id="PF07366">
    <property type="entry name" value="SnoaL"/>
    <property type="match status" value="1"/>
</dbReference>
<name>A0A552HLG4_MICVR</name>
<protein>
    <submittedName>
        <fullName evidence="1">SnoaL polyketide cyclase</fullName>
    </submittedName>
</protein>
<comment type="caution">
    <text evidence="1">The sequence shown here is derived from an EMBL/GenBank/DDBJ whole genome shotgun (WGS) entry which is preliminary data.</text>
</comment>
<dbReference type="SUPFAM" id="SSF54427">
    <property type="entry name" value="NTF2-like"/>
    <property type="match status" value="1"/>
</dbReference>
<organism evidence="1 2">
    <name type="scientific">Microcystis viridis Mv_BB_P_19951000_S68D</name>
    <dbReference type="NCBI Taxonomy" id="2486270"/>
    <lineage>
        <taxon>Bacteria</taxon>
        <taxon>Bacillati</taxon>
        <taxon>Cyanobacteriota</taxon>
        <taxon>Cyanophyceae</taxon>
        <taxon>Oscillatoriophycideae</taxon>
        <taxon>Chroococcales</taxon>
        <taxon>Microcystaceae</taxon>
        <taxon>Microcystis</taxon>
    </lineage>
</organism>
<dbReference type="InterPro" id="IPR009959">
    <property type="entry name" value="Cyclase_SnoaL-like"/>
</dbReference>
<evidence type="ECO:0000313" key="2">
    <source>
        <dbReference type="Proteomes" id="UP000320674"/>
    </source>
</evidence>
<dbReference type="Gene3D" id="3.10.450.50">
    <property type="match status" value="1"/>
</dbReference>
<gene>
    <name evidence="1" type="ORF">EWV77_14175</name>
</gene>
<dbReference type="PANTHER" id="PTHR38436">
    <property type="entry name" value="POLYKETIDE CYCLASE SNOAL-LIKE DOMAIN"/>
    <property type="match status" value="1"/>
</dbReference>
<dbReference type="GO" id="GO:0030638">
    <property type="term" value="P:polyketide metabolic process"/>
    <property type="evidence" value="ECO:0007669"/>
    <property type="project" value="InterPro"/>
</dbReference>
<reference evidence="1 2" key="1">
    <citation type="submission" date="2019-01" db="EMBL/GenBank/DDBJ databases">
        <title>Coherence of Microcystis species and biogeography revealed through population genomics.</title>
        <authorList>
            <person name="Perez-Carrascal O.M."/>
            <person name="Terrat Y."/>
            <person name="Giani A."/>
            <person name="Fortin N."/>
            <person name="Tromas N."/>
            <person name="Shapiro B.J."/>
        </authorList>
    </citation>
    <scope>NUCLEOTIDE SEQUENCE [LARGE SCALE GENOMIC DNA]</scope>
    <source>
        <strain evidence="1">Mv_BB_P_19951000_S68D</strain>
    </source>
</reference>
<dbReference type="Proteomes" id="UP000320674">
    <property type="component" value="Unassembled WGS sequence"/>
</dbReference>